<dbReference type="InterPro" id="IPR025049">
    <property type="entry name" value="Mfa-like_1"/>
</dbReference>
<organism evidence="2 3">
    <name type="scientific">Phocaeicola coprocola</name>
    <dbReference type="NCBI Taxonomy" id="310298"/>
    <lineage>
        <taxon>Bacteria</taxon>
        <taxon>Pseudomonadati</taxon>
        <taxon>Bacteroidota</taxon>
        <taxon>Bacteroidia</taxon>
        <taxon>Bacteroidales</taxon>
        <taxon>Bacteroidaceae</taxon>
        <taxon>Phocaeicola</taxon>
    </lineage>
</organism>
<dbReference type="AlphaFoldDB" id="A0A412G8N7"/>
<feature type="compositionally biased region" description="Acidic residues" evidence="1">
    <location>
        <begin position="32"/>
        <end position="45"/>
    </location>
</feature>
<feature type="region of interest" description="Disordered" evidence="1">
    <location>
        <begin position="20"/>
        <end position="48"/>
    </location>
</feature>
<gene>
    <name evidence="2" type="ORF">DWY20_13840</name>
</gene>
<dbReference type="CDD" id="cd13121">
    <property type="entry name" value="BF2867_like_C"/>
    <property type="match status" value="1"/>
</dbReference>
<dbReference type="EMBL" id="QRUU01000096">
    <property type="protein sequence ID" value="RGR90199.1"/>
    <property type="molecule type" value="Genomic_DNA"/>
</dbReference>
<dbReference type="RefSeq" id="WP_118485287.1">
    <property type="nucleotide sequence ID" value="NZ_QRUU01000096.1"/>
</dbReference>
<dbReference type="InterPro" id="IPR042278">
    <property type="entry name" value="Mfa-like_1_N"/>
</dbReference>
<evidence type="ECO:0000256" key="1">
    <source>
        <dbReference type="SAM" id="MobiDB-lite"/>
    </source>
</evidence>
<evidence type="ECO:0000313" key="2">
    <source>
        <dbReference type="EMBL" id="RGR90199.1"/>
    </source>
</evidence>
<dbReference type="PROSITE" id="PS51257">
    <property type="entry name" value="PROKAR_LIPOPROTEIN"/>
    <property type="match status" value="1"/>
</dbReference>
<accession>A0A412G8N7</accession>
<dbReference type="Pfam" id="PF13149">
    <property type="entry name" value="Mfa_like_1"/>
    <property type="match status" value="1"/>
</dbReference>
<protein>
    <submittedName>
        <fullName evidence="2">Fimbrillin family protein</fullName>
    </submittedName>
</protein>
<evidence type="ECO:0000313" key="3">
    <source>
        <dbReference type="Proteomes" id="UP000285864"/>
    </source>
</evidence>
<proteinExistence type="predicted"/>
<dbReference type="CDD" id="cd13120">
    <property type="entry name" value="BF2867_like_N"/>
    <property type="match status" value="1"/>
</dbReference>
<name>A0A412G8N7_9BACT</name>
<comment type="caution">
    <text evidence="2">The sequence shown here is derived from an EMBL/GenBank/DDBJ whole genome shotgun (WGS) entry which is preliminary data.</text>
</comment>
<keyword evidence="3" id="KW-1185">Reference proteome</keyword>
<dbReference type="Gene3D" id="2.60.40.2630">
    <property type="match status" value="1"/>
</dbReference>
<dbReference type="Gene3D" id="2.60.40.2620">
    <property type="entry name" value="Fimbrillin-like"/>
    <property type="match status" value="1"/>
</dbReference>
<dbReference type="Proteomes" id="UP000285864">
    <property type="component" value="Unassembled WGS sequence"/>
</dbReference>
<sequence>MRIRNYIFIAAFLSSCHTEDIPVPEKNSDNTEQTEDSEDDPEQDPEDKPVNEELLLGLDATLNNMVESRRGVINAWQSGNEIGLYTENKNLKYTYDGSKWIAAEQYEVQNEQTVYAYHPYDQNATDMKLDIDLTKQEDVMYGKCAVTPDFPTAKPVMNHALSLIRIKLMRDEYIGKGLITDVMIKNVSSSLIMNILDGDIWIQEGKSDIPIGGGYMLNDDNPAVSEAILPPLYHPDGVSLSFKLDGKEMSYTFPSWHEWEAGNIYTYTIKIKGAYNGEVNKDDVPIDVEYWSQFGKTDEIVLRTVDYTDFENMFFISTNHTEFGYDCYQNEGKPFGLFYTHAGSEPFEGKVRFVFMRGSQIVEKFQPIDIKIQGNWDGKKIQCYVTSAPGTYQLVPLFQRKGESTWFKALGYEQNGSDQEWMYEVKAPAPDDLPALRDIFLEKEGDNTNFLSYRIPYNEFFNVVYTISNKGTGALKGEIKAVWEREFKLKSNSYRPSTRKQNTTNDVEWADEIGRVSVSIQPGIRYWKGIMECKVSKYYAKPTGANGNEYAGPVIHLYWKPEGSSEWTLLRLDADYLFNNDYQGADVWDETLNYINVSLEDWYD</sequence>
<reference evidence="2 3" key="1">
    <citation type="submission" date="2018-08" db="EMBL/GenBank/DDBJ databases">
        <title>A genome reference for cultivated species of the human gut microbiota.</title>
        <authorList>
            <person name="Zou Y."/>
            <person name="Xue W."/>
            <person name="Luo G."/>
        </authorList>
    </citation>
    <scope>NUCLEOTIDE SEQUENCE [LARGE SCALE GENOMIC DNA]</scope>
    <source>
        <strain evidence="2 3">AF24-2</strain>
    </source>
</reference>